<dbReference type="PANTHER" id="PTHR30204">
    <property type="entry name" value="REDOX-CYCLING DRUG-SENSING TRANSCRIPTIONAL ACTIVATOR SOXR"/>
    <property type="match status" value="1"/>
</dbReference>
<evidence type="ECO:0000256" key="4">
    <source>
        <dbReference type="ARBA" id="ARBA00023163"/>
    </source>
</evidence>
<dbReference type="Gene3D" id="1.10.490.50">
    <property type="entry name" value="Antibiotic binding domain of TipA-like multidrug resistance regulators"/>
    <property type="match status" value="1"/>
</dbReference>
<gene>
    <name evidence="7" type="ORF">AVDCRST_MAG33-2326</name>
</gene>
<feature type="domain" description="HTH merR-type" evidence="6">
    <location>
        <begin position="36"/>
        <end position="105"/>
    </location>
</feature>
<dbReference type="SUPFAM" id="SSF46955">
    <property type="entry name" value="Putative DNA-binding domain"/>
    <property type="match status" value="1"/>
</dbReference>
<evidence type="ECO:0000256" key="5">
    <source>
        <dbReference type="SAM" id="MobiDB-lite"/>
    </source>
</evidence>
<dbReference type="SUPFAM" id="SSF89082">
    <property type="entry name" value="Antibiotic binding domain of TipA-like multidrug resistance regulators"/>
    <property type="match status" value="1"/>
</dbReference>
<evidence type="ECO:0000259" key="6">
    <source>
        <dbReference type="PROSITE" id="PS50937"/>
    </source>
</evidence>
<dbReference type="EMBL" id="CADCWK010000267">
    <property type="protein sequence ID" value="CAA9569052.1"/>
    <property type="molecule type" value="Genomic_DNA"/>
</dbReference>
<dbReference type="PANTHER" id="PTHR30204:SF90">
    <property type="entry name" value="HTH-TYPE TRANSCRIPTIONAL ACTIVATOR MTA"/>
    <property type="match status" value="1"/>
</dbReference>
<name>A0A6J4V477_9BACT</name>
<sequence>MPSDQVWERAGHGDSVRPDSRYPPDTHETMTTMPIRYTVNELATLAGVSVRTLHHYHGIGLLLPALVGDNGYRYYGTAELVRLQQILFFRELEFPLARIRRLLDDPAFDAAAAYRDHRRLLVARRGQLDRLIATLDDELILEGDDDMTTSDTPMYGRFTETEMEALRAEARARWGETDAWRQSEALTRDMGPADFQRTNAEMATIMEALVRAMPEGTAAPAVQEQIGRYRAWLGQFAPVDDEVFSYWADMYVDDDRFAETFRQYHPDLPVFLRDAMHASLGDRP</sequence>
<dbReference type="CDD" id="cd01106">
    <property type="entry name" value="HTH_TipAL-Mta"/>
    <property type="match status" value="1"/>
</dbReference>
<keyword evidence="4" id="KW-0804">Transcription</keyword>
<keyword evidence="2" id="KW-0238">DNA-binding</keyword>
<keyword evidence="1" id="KW-0805">Transcription regulation</keyword>
<dbReference type="PRINTS" id="PR00040">
    <property type="entry name" value="HTHMERR"/>
</dbReference>
<dbReference type="InterPro" id="IPR012925">
    <property type="entry name" value="TipAS_dom"/>
</dbReference>
<dbReference type="InterPro" id="IPR036244">
    <property type="entry name" value="TipA-like_antibiotic-bd"/>
</dbReference>
<proteinExistence type="predicted"/>
<dbReference type="Pfam" id="PF13411">
    <property type="entry name" value="MerR_1"/>
    <property type="match status" value="1"/>
</dbReference>
<dbReference type="InterPro" id="IPR047057">
    <property type="entry name" value="MerR_fam"/>
</dbReference>
<organism evidence="7">
    <name type="scientific">uncultured Thermomicrobiales bacterium</name>
    <dbReference type="NCBI Taxonomy" id="1645740"/>
    <lineage>
        <taxon>Bacteria</taxon>
        <taxon>Pseudomonadati</taxon>
        <taxon>Thermomicrobiota</taxon>
        <taxon>Thermomicrobia</taxon>
        <taxon>Thermomicrobiales</taxon>
        <taxon>environmental samples</taxon>
    </lineage>
</organism>
<accession>A0A6J4V477</accession>
<dbReference type="GO" id="GO:0003677">
    <property type="term" value="F:DNA binding"/>
    <property type="evidence" value="ECO:0007669"/>
    <property type="project" value="UniProtKB-KW"/>
</dbReference>
<feature type="region of interest" description="Disordered" evidence="5">
    <location>
        <begin position="1"/>
        <end position="29"/>
    </location>
</feature>
<dbReference type="SMART" id="SM00422">
    <property type="entry name" value="HTH_MERR"/>
    <property type="match status" value="1"/>
</dbReference>
<protein>
    <recommendedName>
        <fullName evidence="6">HTH merR-type domain-containing protein</fullName>
    </recommendedName>
</protein>
<evidence type="ECO:0000256" key="3">
    <source>
        <dbReference type="ARBA" id="ARBA00023159"/>
    </source>
</evidence>
<feature type="compositionally biased region" description="Basic and acidic residues" evidence="5">
    <location>
        <begin position="1"/>
        <end position="28"/>
    </location>
</feature>
<dbReference type="InterPro" id="IPR000551">
    <property type="entry name" value="MerR-type_HTH_dom"/>
</dbReference>
<dbReference type="PROSITE" id="PS50937">
    <property type="entry name" value="HTH_MERR_2"/>
    <property type="match status" value="1"/>
</dbReference>
<keyword evidence="3" id="KW-0010">Activator</keyword>
<dbReference type="Gene3D" id="1.10.1660.10">
    <property type="match status" value="1"/>
</dbReference>
<reference evidence="7" key="1">
    <citation type="submission" date="2020-02" db="EMBL/GenBank/DDBJ databases">
        <authorList>
            <person name="Meier V. D."/>
        </authorList>
    </citation>
    <scope>NUCLEOTIDE SEQUENCE</scope>
    <source>
        <strain evidence="7">AVDCRST_MAG33</strain>
    </source>
</reference>
<evidence type="ECO:0000313" key="7">
    <source>
        <dbReference type="EMBL" id="CAA9569052.1"/>
    </source>
</evidence>
<dbReference type="GO" id="GO:0003700">
    <property type="term" value="F:DNA-binding transcription factor activity"/>
    <property type="evidence" value="ECO:0007669"/>
    <property type="project" value="InterPro"/>
</dbReference>
<evidence type="ECO:0000256" key="1">
    <source>
        <dbReference type="ARBA" id="ARBA00023015"/>
    </source>
</evidence>
<dbReference type="AlphaFoldDB" id="A0A6J4V477"/>
<dbReference type="InterPro" id="IPR009061">
    <property type="entry name" value="DNA-bd_dom_put_sf"/>
</dbReference>
<evidence type="ECO:0000256" key="2">
    <source>
        <dbReference type="ARBA" id="ARBA00023125"/>
    </source>
</evidence>
<dbReference type="Pfam" id="PF07739">
    <property type="entry name" value="TipAS"/>
    <property type="match status" value="1"/>
</dbReference>